<keyword evidence="2" id="KW-1185">Reference proteome</keyword>
<proteinExistence type="predicted"/>
<name>A0ACC2ZR23_9EURO</name>
<dbReference type="EMBL" id="JAPDRQ010000403">
    <property type="protein sequence ID" value="KAJ9649987.1"/>
    <property type="molecule type" value="Genomic_DNA"/>
</dbReference>
<evidence type="ECO:0000313" key="2">
    <source>
        <dbReference type="Proteomes" id="UP001172386"/>
    </source>
</evidence>
<accession>A0ACC2ZR23</accession>
<gene>
    <name evidence="1" type="ORF">H2198_010683</name>
</gene>
<dbReference type="Proteomes" id="UP001172386">
    <property type="component" value="Unassembled WGS sequence"/>
</dbReference>
<evidence type="ECO:0000313" key="1">
    <source>
        <dbReference type="EMBL" id="KAJ9649987.1"/>
    </source>
</evidence>
<comment type="caution">
    <text evidence="1">The sequence shown here is derived from an EMBL/GenBank/DDBJ whole genome shotgun (WGS) entry which is preliminary data.</text>
</comment>
<sequence length="677" mass="72197">MSRPAERVKPWNEYRPMFISKARIDGGRAFLAQHRAELDRVQQRTGVPAEVIVAIIGVETSYGKNAGSHRVLDALYTLAFYYPRSGDPAKLEREVRRELFFRDELAKLFELGREEDLDITTLKGSYAGAMGMGQFMPSSYLDYAVDGNGDGRRDLFTSYDDVFSSIANYFVKKGGWVRGGQVAVPATLAPGREEFNPTEWMPTWSLADLAQRGYQPSAPVQPGATATPITLEGSTGKQYWLGFQNYYAITRYNLSKIWLVPGLIVLALAACSSAPKKPATAGHGGKSSGTLVQGRGSRPAHCPEGSPYAAAKEDLSTRGNYTAGGLYKPGVRDSTPDYIPNVACIPEPEVTAEERSAIGNKTPYVVLGKSYKVLDDTRNYVERGTASYYGAKFHGRLTSNREVYDMYQFTAAHKTLPLPSFARVTNLDNGESVIVRVNDRGPFHDGRVVDLSYAAAVRLGITQRGTGNVEVRALQPGESNLMAQKPSRRERRAAEAAATTAVASARPAAAPRASADSDIDRLVNRLPTDGAPARGQPATTQGVASTVPDVAVSSLPPSAPPVRSAPYAPAPAAVASTTPRAAAPAPVRTAPATPSLSQQVVGAVMVQVASFSNRDNANRAMGQLNAAGIVGATISDIAAGGRTLFRLRVPASDHASAAELAGRIAGLGLGSPQIVKD</sequence>
<organism evidence="1 2">
    <name type="scientific">Neophaeococcomyces mojaviensis</name>
    <dbReference type="NCBI Taxonomy" id="3383035"/>
    <lineage>
        <taxon>Eukaryota</taxon>
        <taxon>Fungi</taxon>
        <taxon>Dikarya</taxon>
        <taxon>Ascomycota</taxon>
        <taxon>Pezizomycotina</taxon>
        <taxon>Eurotiomycetes</taxon>
        <taxon>Chaetothyriomycetidae</taxon>
        <taxon>Chaetothyriales</taxon>
        <taxon>Chaetothyriales incertae sedis</taxon>
        <taxon>Neophaeococcomyces</taxon>
    </lineage>
</organism>
<reference evidence="1" key="1">
    <citation type="submission" date="2022-10" db="EMBL/GenBank/DDBJ databases">
        <title>Culturing micro-colonial fungi from biological soil crusts in the Mojave desert and describing Neophaeococcomyces mojavensis, and introducing the new genera and species Taxawa tesnikishii.</title>
        <authorList>
            <person name="Kurbessoian T."/>
            <person name="Stajich J.E."/>
        </authorList>
    </citation>
    <scope>NUCLEOTIDE SEQUENCE</scope>
    <source>
        <strain evidence="1">JES_112</strain>
    </source>
</reference>
<protein>
    <submittedName>
        <fullName evidence="1">Uncharacterized protein</fullName>
    </submittedName>
</protein>